<keyword evidence="6" id="KW-1185">Reference proteome</keyword>
<name>A0A3P8B0P8_HELPZ</name>
<evidence type="ECO:0000313" key="6">
    <source>
        <dbReference type="Proteomes" id="UP000050761"/>
    </source>
</evidence>
<dbReference type="PANTHER" id="PTHR11480">
    <property type="entry name" value="SAPOSIN-RELATED"/>
    <property type="match status" value="1"/>
</dbReference>
<dbReference type="Gene3D" id="1.10.225.10">
    <property type="entry name" value="Saposin-like"/>
    <property type="match status" value="2"/>
</dbReference>
<dbReference type="SUPFAM" id="SSF47862">
    <property type="entry name" value="Saposin"/>
    <property type="match status" value="2"/>
</dbReference>
<evidence type="ECO:0000259" key="4">
    <source>
        <dbReference type="PROSITE" id="PS50015"/>
    </source>
</evidence>
<evidence type="ECO:0000313" key="5">
    <source>
        <dbReference type="EMBL" id="VDO66325.1"/>
    </source>
</evidence>
<feature type="domain" description="Saposin B-type" evidence="4">
    <location>
        <begin position="182"/>
        <end position="246"/>
    </location>
</feature>
<feature type="compositionally biased region" description="Polar residues" evidence="2">
    <location>
        <begin position="77"/>
        <end position="89"/>
    </location>
</feature>
<keyword evidence="1" id="KW-1015">Disulfide bond</keyword>
<gene>
    <name evidence="5" type="ORF">HPBE_LOCUS5942</name>
</gene>
<feature type="domain" description="Saposin B-type" evidence="4">
    <location>
        <begin position="255"/>
        <end position="341"/>
    </location>
</feature>
<dbReference type="SMART" id="SM00741">
    <property type="entry name" value="SapB"/>
    <property type="match status" value="2"/>
</dbReference>
<dbReference type="EMBL" id="UZAH01025567">
    <property type="protein sequence ID" value="VDO66325.1"/>
    <property type="molecule type" value="Genomic_DNA"/>
</dbReference>
<dbReference type="WBParaSite" id="HPBE_0000594101-mRNA-1">
    <property type="protein sequence ID" value="HPBE_0000594101-mRNA-1"/>
    <property type="gene ID" value="HPBE_0000594101"/>
</dbReference>
<feature type="chain" id="PRO_5044596626" evidence="3">
    <location>
        <begin position="18"/>
        <end position="361"/>
    </location>
</feature>
<evidence type="ECO:0000256" key="2">
    <source>
        <dbReference type="SAM" id="MobiDB-lite"/>
    </source>
</evidence>
<feature type="signal peptide" evidence="3">
    <location>
        <begin position="1"/>
        <end position="17"/>
    </location>
</feature>
<accession>A0A3P8B0P8</accession>
<evidence type="ECO:0000256" key="3">
    <source>
        <dbReference type="SAM" id="SignalP"/>
    </source>
</evidence>
<feature type="compositionally biased region" description="Low complexity" evidence="2">
    <location>
        <begin position="165"/>
        <end position="180"/>
    </location>
</feature>
<reference evidence="5 6" key="1">
    <citation type="submission" date="2018-11" db="EMBL/GenBank/DDBJ databases">
        <authorList>
            <consortium name="Pathogen Informatics"/>
        </authorList>
    </citation>
    <scope>NUCLEOTIDE SEQUENCE [LARGE SCALE GENOMIC DNA]</scope>
</reference>
<feature type="compositionally biased region" description="Polar residues" evidence="2">
    <location>
        <begin position="56"/>
        <end position="65"/>
    </location>
</feature>
<feature type="region of interest" description="Disordered" evidence="2">
    <location>
        <begin position="28"/>
        <end position="183"/>
    </location>
</feature>
<organism evidence="5">
    <name type="scientific">Heligmosomoides polygyrus</name>
    <name type="common">Parasitic roundworm</name>
    <dbReference type="NCBI Taxonomy" id="6339"/>
    <lineage>
        <taxon>Eukaryota</taxon>
        <taxon>Metazoa</taxon>
        <taxon>Ecdysozoa</taxon>
        <taxon>Nematoda</taxon>
        <taxon>Chromadorea</taxon>
        <taxon>Rhabditida</taxon>
        <taxon>Rhabditina</taxon>
        <taxon>Rhabditomorpha</taxon>
        <taxon>Strongyloidea</taxon>
        <taxon>Heligmosomidae</taxon>
        <taxon>Heligmosomoides</taxon>
    </lineage>
</organism>
<feature type="compositionally biased region" description="Polar residues" evidence="2">
    <location>
        <begin position="140"/>
        <end position="152"/>
    </location>
</feature>
<keyword evidence="3" id="KW-0732">Signal</keyword>
<reference evidence="7" key="2">
    <citation type="submission" date="2019-09" db="UniProtKB">
        <authorList>
            <consortium name="WormBaseParasite"/>
        </authorList>
    </citation>
    <scope>IDENTIFICATION</scope>
</reference>
<dbReference type="InterPro" id="IPR051428">
    <property type="entry name" value="Sphingo_Act-Surfact_Prot"/>
</dbReference>
<feature type="compositionally biased region" description="Low complexity" evidence="2">
    <location>
        <begin position="35"/>
        <end position="49"/>
    </location>
</feature>
<protein>
    <submittedName>
        <fullName evidence="7">Saposin B-type domain-containing protein</fullName>
    </submittedName>
</protein>
<dbReference type="PROSITE" id="PS50015">
    <property type="entry name" value="SAP_B"/>
    <property type="match status" value="2"/>
</dbReference>
<dbReference type="InterPro" id="IPR008139">
    <property type="entry name" value="SaposinB_dom"/>
</dbReference>
<proteinExistence type="predicted"/>
<dbReference type="InterPro" id="IPR011001">
    <property type="entry name" value="Saposin-like"/>
</dbReference>
<evidence type="ECO:0000313" key="7">
    <source>
        <dbReference type="WBParaSite" id="HPBE_0000594101-mRNA-1"/>
    </source>
</evidence>
<evidence type="ECO:0000256" key="1">
    <source>
        <dbReference type="ARBA" id="ARBA00023157"/>
    </source>
</evidence>
<feature type="compositionally biased region" description="Polar residues" evidence="2">
    <location>
        <begin position="119"/>
        <end position="131"/>
    </location>
</feature>
<dbReference type="OrthoDB" id="5810151at2759"/>
<sequence length="361" mass="38527">MFFKSSILISFVFVAAAQWTAFPTADTWSESPGASLGPSGQPPSYSGPPSRLPMASSDSTDQPAQYSDGPTWLPSVPSDTSGGPSQYSDGPTWVPSVPSDTSGGPSYYSDGPTWVPSVPSDTSGGPSQYSDGPTWLPSVPSDTSGAPSQYSDGPTWVPSVPSDTSGVPPSRSPVGPSHSPDGPSECDLCEHIIAQARYYFNNNVTNEQDLQRQLIKECENLPPQEGPSAENTCKNMVNNNIDKIFSQHTGPTPPAPSECDICEHLIAQARHHFNNGATTEAALQKELIQECEHLPPQEGASGEQTCKDMVNNNIDKIYSDIKAGDRDGQTCFDIGACTSIPTFQTRPAHTRPPTVVRAQRK</sequence>
<dbReference type="AlphaFoldDB" id="A0A3P8B0P8"/>
<dbReference type="Proteomes" id="UP000050761">
    <property type="component" value="Unassembled WGS sequence"/>
</dbReference>